<accession>A0A5D3DIK9</accession>
<proteinExistence type="predicted"/>
<dbReference type="AlphaFoldDB" id="A0A5D3DIK9"/>
<name>A0A5D3DIK9_CUCMM</name>
<dbReference type="PANTHER" id="PTHR31286">
    <property type="entry name" value="GLYCINE-RICH CELL WALL STRUCTURAL PROTEIN 1.8-LIKE"/>
    <property type="match status" value="1"/>
</dbReference>
<dbReference type="Proteomes" id="UP000321947">
    <property type="component" value="Unassembled WGS sequence"/>
</dbReference>
<dbReference type="InterPro" id="IPR040256">
    <property type="entry name" value="At4g02000-like"/>
</dbReference>
<dbReference type="EMBL" id="SSTD01004528">
    <property type="protein sequence ID" value="TYK23423.1"/>
    <property type="molecule type" value="Genomic_DNA"/>
</dbReference>
<evidence type="ECO:0000313" key="2">
    <source>
        <dbReference type="Proteomes" id="UP000321947"/>
    </source>
</evidence>
<reference evidence="1 2" key="1">
    <citation type="submission" date="2019-08" db="EMBL/GenBank/DDBJ databases">
        <title>Draft genome sequences of two oriental melons (Cucumis melo L. var makuwa).</title>
        <authorList>
            <person name="Kwon S.-Y."/>
        </authorList>
    </citation>
    <scope>NUCLEOTIDE SEQUENCE [LARGE SCALE GENOMIC DNA]</scope>
    <source>
        <strain evidence="2">cv. Chang Bougi</strain>
        <tissue evidence="1">Leaf</tissue>
    </source>
</reference>
<organism evidence="1 2">
    <name type="scientific">Cucumis melo var. makuwa</name>
    <name type="common">Oriental melon</name>
    <dbReference type="NCBI Taxonomy" id="1194695"/>
    <lineage>
        <taxon>Eukaryota</taxon>
        <taxon>Viridiplantae</taxon>
        <taxon>Streptophyta</taxon>
        <taxon>Embryophyta</taxon>
        <taxon>Tracheophyta</taxon>
        <taxon>Spermatophyta</taxon>
        <taxon>Magnoliopsida</taxon>
        <taxon>eudicotyledons</taxon>
        <taxon>Gunneridae</taxon>
        <taxon>Pentapetalae</taxon>
        <taxon>rosids</taxon>
        <taxon>fabids</taxon>
        <taxon>Cucurbitales</taxon>
        <taxon>Cucurbitaceae</taxon>
        <taxon>Benincaseae</taxon>
        <taxon>Cucumis</taxon>
    </lineage>
</organism>
<protein>
    <submittedName>
        <fullName evidence="1">DUF4283 domain-containing protein</fullName>
    </submittedName>
</protein>
<sequence>MLPTSDERLSGVRNHWKYTCSEGNGLNSRTSSVRLKKTRARMPQTLVSHPGAKSRPPMVSSLCFVLVISLSIFGARTPRNSTHTSGMLLVMFFPHSWHAPCHVFIRYKSGSELVGELWCDKQGLRTIPVLDAAEMILRISTKHGETKSVHDGLLVREASKARKCSPQKFASENNISFGSILKTQSENAPKEIATENGLKNNGTKSTWASLFGTSSEGSLPYTPPKAIGDKVVVVPPEEVIAQGIQHLGSKPMLLRKWTPGIVPESFGFTSVPVWIKLGRIPMELWTEAGLAVVASAVGKPITLDLAIKERRRLSYARICVELDVDSHMPAKITCPRSVESKVLQEEVVSKIIPGKGDGLDSEPCGEVVLESFKQLEEGEIRSSPNRHSSQVEKEVGKLDEFTLVTRKKRELVSVRDRGKSLEVTMPNSFGSLLEVGDINKWALTIIEGSPPPL</sequence>
<gene>
    <name evidence="1" type="ORF">E5676_scaffold605G00040</name>
</gene>
<evidence type="ECO:0000313" key="1">
    <source>
        <dbReference type="EMBL" id="TYK23423.1"/>
    </source>
</evidence>
<dbReference type="PANTHER" id="PTHR31286:SF165">
    <property type="entry name" value="DUF4283 DOMAIN-CONTAINING PROTEIN"/>
    <property type="match status" value="1"/>
</dbReference>
<comment type="caution">
    <text evidence="1">The sequence shown here is derived from an EMBL/GenBank/DDBJ whole genome shotgun (WGS) entry which is preliminary data.</text>
</comment>